<gene>
    <name evidence="9" type="ORF">B296_00021211</name>
</gene>
<keyword evidence="5" id="KW-0029">Amino-acid transport</keyword>
<comment type="similarity">
    <text evidence="2">Belongs to the GLUTAMINE DUMPER 1 (TC 9.B.60) family.</text>
</comment>
<keyword evidence="7 8" id="KW-0472">Membrane</keyword>
<sequence length="271" mass="29354">MGTGDGFHANDGATTAAAPASAHGVPHSAWHSPVPYLFGGLAAMMGLIALALLILACSYWKLSSFLESSDGTEQSDQEKHGDASSWKDPGFAEERFFVIMAGDCTPTFLAIPIASRAVDNRTDSDENTDGENMQEEGAVVPSPISVRIQMEGERVARHVTCTGLDGGEGVWRADADAERRGRAAVVSKECLLQAVLHLLGCGKLRVAEKRSCRVSLRYVCIQRPSRPFFKHLWIPLCSTGKLEIVARQTKSRIEQGNLSPGMGLRKPHWLP</sequence>
<evidence type="ECO:0000256" key="4">
    <source>
        <dbReference type="ARBA" id="ARBA00022692"/>
    </source>
</evidence>
<dbReference type="PANTHER" id="PTHR33228:SF82">
    <property type="entry name" value="OS06G0654400 PROTEIN"/>
    <property type="match status" value="1"/>
</dbReference>
<feature type="transmembrane region" description="Helical" evidence="8">
    <location>
        <begin position="36"/>
        <end position="60"/>
    </location>
</feature>
<dbReference type="PANTHER" id="PTHR33228">
    <property type="entry name" value="PROTEIN GLUTAMINE DUMPER 4-RELATED"/>
    <property type="match status" value="1"/>
</dbReference>
<dbReference type="Proteomes" id="UP000287651">
    <property type="component" value="Unassembled WGS sequence"/>
</dbReference>
<evidence type="ECO:0000313" key="10">
    <source>
        <dbReference type="Proteomes" id="UP000287651"/>
    </source>
</evidence>
<evidence type="ECO:0000256" key="3">
    <source>
        <dbReference type="ARBA" id="ARBA00022448"/>
    </source>
</evidence>
<evidence type="ECO:0000256" key="5">
    <source>
        <dbReference type="ARBA" id="ARBA00022970"/>
    </source>
</evidence>
<reference evidence="9 10" key="1">
    <citation type="journal article" date="2014" name="Agronomy (Basel)">
        <title>A Draft Genome Sequence for Ensete ventricosum, the Drought-Tolerant Tree Against Hunger.</title>
        <authorList>
            <person name="Harrison J."/>
            <person name="Moore K.A."/>
            <person name="Paszkiewicz K."/>
            <person name="Jones T."/>
            <person name="Grant M."/>
            <person name="Ambacheew D."/>
            <person name="Muzemil S."/>
            <person name="Studholme D.J."/>
        </authorList>
    </citation>
    <scope>NUCLEOTIDE SEQUENCE [LARGE SCALE GENOMIC DNA]</scope>
</reference>
<dbReference type="GO" id="GO:0080143">
    <property type="term" value="P:regulation of amino acid export"/>
    <property type="evidence" value="ECO:0007669"/>
    <property type="project" value="InterPro"/>
</dbReference>
<protein>
    <recommendedName>
        <fullName evidence="11">Protein GLUTAMINE DUMPER 3</fullName>
    </recommendedName>
</protein>
<dbReference type="GO" id="GO:0016020">
    <property type="term" value="C:membrane"/>
    <property type="evidence" value="ECO:0007669"/>
    <property type="project" value="UniProtKB-SubCell"/>
</dbReference>
<comment type="caution">
    <text evidence="9">The sequence shown here is derived from an EMBL/GenBank/DDBJ whole genome shotgun (WGS) entry which is preliminary data.</text>
</comment>
<evidence type="ECO:0000256" key="6">
    <source>
        <dbReference type="ARBA" id="ARBA00022989"/>
    </source>
</evidence>
<dbReference type="EMBL" id="AMZH03006270">
    <property type="protein sequence ID" value="RRT64236.1"/>
    <property type="molecule type" value="Genomic_DNA"/>
</dbReference>
<keyword evidence="4 8" id="KW-0812">Transmembrane</keyword>
<dbReference type="AlphaFoldDB" id="A0A426ZJS3"/>
<accession>A0A426ZJS3</accession>
<evidence type="ECO:0000256" key="8">
    <source>
        <dbReference type="SAM" id="Phobius"/>
    </source>
</evidence>
<comment type="subcellular location">
    <subcellularLocation>
        <location evidence="1">Membrane</location>
        <topology evidence="1">Single-pass membrane protein</topology>
    </subcellularLocation>
</comment>
<evidence type="ECO:0000313" key="9">
    <source>
        <dbReference type="EMBL" id="RRT64236.1"/>
    </source>
</evidence>
<evidence type="ECO:0000256" key="2">
    <source>
        <dbReference type="ARBA" id="ARBA00009977"/>
    </source>
</evidence>
<keyword evidence="3" id="KW-0813">Transport</keyword>
<name>A0A426ZJS3_ENSVE</name>
<keyword evidence="6 8" id="KW-1133">Transmembrane helix</keyword>
<evidence type="ECO:0000256" key="1">
    <source>
        <dbReference type="ARBA" id="ARBA00004167"/>
    </source>
</evidence>
<evidence type="ECO:0000256" key="7">
    <source>
        <dbReference type="ARBA" id="ARBA00023136"/>
    </source>
</evidence>
<organism evidence="9 10">
    <name type="scientific">Ensete ventricosum</name>
    <name type="common">Abyssinian banana</name>
    <name type="synonym">Musa ensete</name>
    <dbReference type="NCBI Taxonomy" id="4639"/>
    <lineage>
        <taxon>Eukaryota</taxon>
        <taxon>Viridiplantae</taxon>
        <taxon>Streptophyta</taxon>
        <taxon>Embryophyta</taxon>
        <taxon>Tracheophyta</taxon>
        <taxon>Spermatophyta</taxon>
        <taxon>Magnoliopsida</taxon>
        <taxon>Liliopsida</taxon>
        <taxon>Zingiberales</taxon>
        <taxon>Musaceae</taxon>
        <taxon>Ensete</taxon>
    </lineage>
</organism>
<dbReference type="GO" id="GO:0006865">
    <property type="term" value="P:amino acid transport"/>
    <property type="evidence" value="ECO:0007669"/>
    <property type="project" value="UniProtKB-KW"/>
</dbReference>
<evidence type="ECO:0008006" key="11">
    <source>
        <dbReference type="Google" id="ProtNLM"/>
    </source>
</evidence>
<proteinExistence type="inferred from homology"/>
<dbReference type="InterPro" id="IPR040359">
    <property type="entry name" value="GDU"/>
</dbReference>